<dbReference type="EMBL" id="LRGB01009598">
    <property type="protein sequence ID" value="KZS00531.1"/>
    <property type="molecule type" value="Genomic_DNA"/>
</dbReference>
<dbReference type="AlphaFoldDB" id="A0A162C3G4"/>
<evidence type="ECO:0000313" key="3">
    <source>
        <dbReference type="Proteomes" id="UP000076858"/>
    </source>
</evidence>
<sequence>NVVRITDGTPLRSPAGVGDLVQRPDRPVGVLEGEGLEVLRAQGVRIDHDHLAGDRLEGRPEVVHRLHRHRGLARRIDAQRRVLPEVQGLAVVGDEDDVDAADPEDHAEAVLAPHAAAHRAIGPDLAVIDDADLAGQRQRPAALGRVPLAADRDGGGVADAGLD</sequence>
<gene>
    <name evidence="2" type="ORF">APZ42_003139</name>
</gene>
<evidence type="ECO:0000313" key="2">
    <source>
        <dbReference type="EMBL" id="KZS00531.1"/>
    </source>
</evidence>
<comment type="caution">
    <text evidence="2">The sequence shown here is derived from an EMBL/GenBank/DDBJ whole genome shotgun (WGS) entry which is preliminary data.</text>
</comment>
<proteinExistence type="predicted"/>
<keyword evidence="3" id="KW-1185">Reference proteome</keyword>
<feature type="non-terminal residue" evidence="2">
    <location>
        <position position="1"/>
    </location>
</feature>
<evidence type="ECO:0000256" key="1">
    <source>
        <dbReference type="SAM" id="MobiDB-lite"/>
    </source>
</evidence>
<accession>A0A162C3G4</accession>
<dbReference type="Proteomes" id="UP000076858">
    <property type="component" value="Unassembled WGS sequence"/>
</dbReference>
<feature type="region of interest" description="Disordered" evidence="1">
    <location>
        <begin position="138"/>
        <end position="163"/>
    </location>
</feature>
<name>A0A162C3G4_9CRUS</name>
<feature type="non-terminal residue" evidence="2">
    <location>
        <position position="163"/>
    </location>
</feature>
<reference evidence="2 3" key="1">
    <citation type="submission" date="2016-03" db="EMBL/GenBank/DDBJ databases">
        <title>EvidentialGene: Evidence-directed Construction of Genes on Genomes.</title>
        <authorList>
            <person name="Gilbert D.G."/>
            <person name="Choi J.-H."/>
            <person name="Mockaitis K."/>
            <person name="Colbourne J."/>
            <person name="Pfrender M."/>
        </authorList>
    </citation>
    <scope>NUCLEOTIDE SEQUENCE [LARGE SCALE GENOMIC DNA]</scope>
    <source>
        <strain evidence="2 3">Xinb3</strain>
        <tissue evidence="2">Complete organism</tissue>
    </source>
</reference>
<protein>
    <submittedName>
        <fullName evidence="2">Uncharacterized protein</fullName>
    </submittedName>
</protein>
<organism evidence="2 3">
    <name type="scientific">Daphnia magna</name>
    <dbReference type="NCBI Taxonomy" id="35525"/>
    <lineage>
        <taxon>Eukaryota</taxon>
        <taxon>Metazoa</taxon>
        <taxon>Ecdysozoa</taxon>
        <taxon>Arthropoda</taxon>
        <taxon>Crustacea</taxon>
        <taxon>Branchiopoda</taxon>
        <taxon>Diplostraca</taxon>
        <taxon>Cladocera</taxon>
        <taxon>Anomopoda</taxon>
        <taxon>Daphniidae</taxon>
        <taxon>Daphnia</taxon>
    </lineage>
</organism>